<gene>
    <name evidence="1" type="ORF">HAHE_13460</name>
</gene>
<name>A0ABM7RK95_9BACT</name>
<dbReference type="EMBL" id="AP024702">
    <property type="protein sequence ID" value="BCX47438.1"/>
    <property type="molecule type" value="Genomic_DNA"/>
</dbReference>
<evidence type="ECO:0000313" key="1">
    <source>
        <dbReference type="EMBL" id="BCX47438.1"/>
    </source>
</evidence>
<organism evidence="1 2">
    <name type="scientific">Haloferula helveola</name>
    <dbReference type="NCBI Taxonomy" id="490095"/>
    <lineage>
        <taxon>Bacteria</taxon>
        <taxon>Pseudomonadati</taxon>
        <taxon>Verrucomicrobiota</taxon>
        <taxon>Verrucomicrobiia</taxon>
        <taxon>Verrucomicrobiales</taxon>
        <taxon>Verrucomicrobiaceae</taxon>
        <taxon>Haloferula</taxon>
    </lineage>
</organism>
<protein>
    <submittedName>
        <fullName evidence="1">Uncharacterized protein</fullName>
    </submittedName>
</protein>
<reference evidence="1 2" key="1">
    <citation type="submission" date="2021-06" db="EMBL/GenBank/DDBJ databases">
        <title>Complete genome of Haloferula helveola possessing various polysaccharide degrading enzymes.</title>
        <authorList>
            <person name="Takami H."/>
            <person name="Huang C."/>
            <person name="Hamasaki K."/>
        </authorList>
    </citation>
    <scope>NUCLEOTIDE SEQUENCE [LARGE SCALE GENOMIC DNA]</scope>
    <source>
        <strain evidence="1 2">CN-1</strain>
    </source>
</reference>
<accession>A0ABM7RK95</accession>
<proteinExistence type="predicted"/>
<dbReference type="Proteomes" id="UP001374893">
    <property type="component" value="Chromosome"/>
</dbReference>
<keyword evidence="2" id="KW-1185">Reference proteome</keyword>
<sequence>MNPEAWRLGFLAATVQRFEGVLGAVFVGGSAGEDGAAGERGEVELATHFELLLGEAVEVVVTGELDARDVRGEGLDGDLAFERVAAEVLGDD</sequence>
<evidence type="ECO:0000313" key="2">
    <source>
        <dbReference type="Proteomes" id="UP001374893"/>
    </source>
</evidence>